<dbReference type="GO" id="GO:0020037">
    <property type="term" value="F:heme binding"/>
    <property type="evidence" value="ECO:0007669"/>
    <property type="project" value="InterPro"/>
</dbReference>
<dbReference type="PANTHER" id="PTHR11475:SF134">
    <property type="entry name" value="LD42267P"/>
    <property type="match status" value="1"/>
</dbReference>
<dbReference type="InterPro" id="IPR019791">
    <property type="entry name" value="Haem_peroxidase_animal"/>
</dbReference>
<feature type="compositionally biased region" description="Low complexity" evidence="4">
    <location>
        <begin position="816"/>
        <end position="828"/>
    </location>
</feature>
<organism evidence="5">
    <name type="scientific">Magallana gigas</name>
    <name type="common">Pacific oyster</name>
    <name type="synonym">Crassostrea gigas</name>
    <dbReference type="NCBI Taxonomy" id="29159"/>
    <lineage>
        <taxon>Eukaryota</taxon>
        <taxon>Metazoa</taxon>
        <taxon>Spiralia</taxon>
        <taxon>Lophotrochozoa</taxon>
        <taxon>Mollusca</taxon>
        <taxon>Bivalvia</taxon>
        <taxon>Autobranchia</taxon>
        <taxon>Pteriomorphia</taxon>
        <taxon>Ostreida</taxon>
        <taxon>Ostreoidea</taxon>
        <taxon>Ostreidae</taxon>
        <taxon>Magallana</taxon>
    </lineage>
</organism>
<dbReference type="Gene3D" id="1.10.640.10">
    <property type="entry name" value="Haem peroxidase domain superfamily, animal type"/>
    <property type="match status" value="1"/>
</dbReference>
<evidence type="ECO:0000256" key="1">
    <source>
        <dbReference type="ARBA" id="ARBA00004613"/>
    </source>
</evidence>
<keyword evidence="3" id="KW-0732">Signal</keyword>
<dbReference type="GO" id="GO:0005576">
    <property type="term" value="C:extracellular region"/>
    <property type="evidence" value="ECO:0007669"/>
    <property type="project" value="UniProtKB-SubCell"/>
</dbReference>
<name>K1PWN3_MAGGI</name>
<evidence type="ECO:0000256" key="2">
    <source>
        <dbReference type="ARBA" id="ARBA00022525"/>
    </source>
</evidence>
<reference evidence="5" key="1">
    <citation type="journal article" date="2012" name="Nature">
        <title>The oyster genome reveals stress adaptation and complexity of shell formation.</title>
        <authorList>
            <person name="Zhang G."/>
            <person name="Fang X."/>
            <person name="Guo X."/>
            <person name="Li L."/>
            <person name="Luo R."/>
            <person name="Xu F."/>
            <person name="Yang P."/>
            <person name="Zhang L."/>
            <person name="Wang X."/>
            <person name="Qi H."/>
            <person name="Xiong Z."/>
            <person name="Que H."/>
            <person name="Xie Y."/>
            <person name="Holland P.W."/>
            <person name="Paps J."/>
            <person name="Zhu Y."/>
            <person name="Wu F."/>
            <person name="Chen Y."/>
            <person name="Wang J."/>
            <person name="Peng C."/>
            <person name="Meng J."/>
            <person name="Yang L."/>
            <person name="Liu J."/>
            <person name="Wen B."/>
            <person name="Zhang N."/>
            <person name="Huang Z."/>
            <person name="Zhu Q."/>
            <person name="Feng Y."/>
            <person name="Mount A."/>
            <person name="Hedgecock D."/>
            <person name="Xu Z."/>
            <person name="Liu Y."/>
            <person name="Domazet-Loso T."/>
            <person name="Du Y."/>
            <person name="Sun X."/>
            <person name="Zhang S."/>
            <person name="Liu B."/>
            <person name="Cheng P."/>
            <person name="Jiang X."/>
            <person name="Li J."/>
            <person name="Fan D."/>
            <person name="Wang W."/>
            <person name="Fu W."/>
            <person name="Wang T."/>
            <person name="Wang B."/>
            <person name="Zhang J."/>
            <person name="Peng Z."/>
            <person name="Li Y."/>
            <person name="Li N."/>
            <person name="Wang J."/>
            <person name="Chen M."/>
            <person name="He Y."/>
            <person name="Tan F."/>
            <person name="Song X."/>
            <person name="Zheng Q."/>
            <person name="Huang R."/>
            <person name="Yang H."/>
            <person name="Du X."/>
            <person name="Chen L."/>
            <person name="Yang M."/>
            <person name="Gaffney P.M."/>
            <person name="Wang S."/>
            <person name="Luo L."/>
            <person name="She Z."/>
            <person name="Ming Y."/>
            <person name="Huang W."/>
            <person name="Zhang S."/>
            <person name="Huang B."/>
            <person name="Zhang Y."/>
            <person name="Qu T."/>
            <person name="Ni P."/>
            <person name="Miao G."/>
            <person name="Wang J."/>
            <person name="Wang Q."/>
            <person name="Steinberg C.E."/>
            <person name="Wang H."/>
            <person name="Li N."/>
            <person name="Qian L."/>
            <person name="Zhang G."/>
            <person name="Li Y."/>
            <person name="Yang H."/>
            <person name="Liu X."/>
            <person name="Wang J."/>
            <person name="Yin Y."/>
            <person name="Wang J."/>
        </authorList>
    </citation>
    <scope>NUCLEOTIDE SEQUENCE [LARGE SCALE GENOMIC DNA]</scope>
    <source>
        <strain evidence="5">05x7-T-G4-1.051#20</strain>
    </source>
</reference>
<keyword evidence="5" id="KW-0575">Peroxidase</keyword>
<feature type="region of interest" description="Disordered" evidence="4">
    <location>
        <begin position="775"/>
        <end position="848"/>
    </location>
</feature>
<gene>
    <name evidence="5" type="ORF">CGI_10010240</name>
</gene>
<dbReference type="InterPro" id="IPR037120">
    <property type="entry name" value="Haem_peroxidase_sf_animal"/>
</dbReference>
<dbReference type="PRINTS" id="PR00457">
    <property type="entry name" value="ANPEROXIDASE"/>
</dbReference>
<feature type="region of interest" description="Disordered" evidence="4">
    <location>
        <begin position="46"/>
        <end position="94"/>
    </location>
</feature>
<feature type="compositionally biased region" description="Basic residues" evidence="4">
    <location>
        <begin position="839"/>
        <end position="848"/>
    </location>
</feature>
<keyword evidence="2" id="KW-0964">Secreted</keyword>
<feature type="compositionally biased region" description="Low complexity" evidence="4">
    <location>
        <begin position="72"/>
        <end position="81"/>
    </location>
</feature>
<comment type="subcellular location">
    <subcellularLocation>
        <location evidence="1">Secreted</location>
    </subcellularLocation>
</comment>
<dbReference type="PANTHER" id="PTHR11475">
    <property type="entry name" value="OXIDASE/PEROXIDASE"/>
    <property type="match status" value="1"/>
</dbReference>
<dbReference type="Pfam" id="PF03098">
    <property type="entry name" value="An_peroxidase"/>
    <property type="match status" value="1"/>
</dbReference>
<feature type="compositionally biased region" description="Polar residues" evidence="4">
    <location>
        <begin position="775"/>
        <end position="790"/>
    </location>
</feature>
<evidence type="ECO:0000256" key="3">
    <source>
        <dbReference type="ARBA" id="ARBA00022729"/>
    </source>
</evidence>
<dbReference type="InterPro" id="IPR010255">
    <property type="entry name" value="Haem_peroxidase_sf"/>
</dbReference>
<sequence>MKQSDDKEMFERPTIYVLLYAASILGLQGQSIDSVVQDAVTSAFNRGRGTTRQPTRERSLIPTSIAGRTADPPSGSSRGSSAVNSLNRFSQNNEPEMNQLLDDRARFAAEATKTIAASPALAAQFSGSNANERAQLVTSDAGLTASFRRAVSPFCYEIPFCNSRDPYRTADGSCNNLYNPLLGKSFTPQSRILQNAYDDYIELPRTLTSDRQGSLPSARVVSNTVLSGSTPTSATHSTFLTHFGQFIDHDVISTPSMREGSPPGSITDCCSGVRNKFSCFTIPVPSNDPYYQGRTCMNMVRHAAALPLDCTNGVREQQNQRSSFIDGTAIYGFHRTRELALREQRGGRLRESDLNPGLLPRSRCPLGISTQYHCFMAGDHRQSETPTLTIMHTTWLRRHNLIADALRTATGITDDETLFQEAKRIVVAELQHITYNEFLPAVLNNRHLNFFNLLSRRSGHDNIYNPSVDPRTFNSFGAAVLRMGHSLVRNVVGHDNGRGQVQTFPLKDHFENPDLIFSPSYGYEYMARWMSKSPKSRSDRTLVDGIRNRLFEGPPGPYPSETLSFDLGALNIQRGREHGLPPYNAFRRFCGRYPAYHFSTTSRGGLVDHSPQNAARLARVYRSPHDIDLYAGGISETPVRGGILGPTFSCLLAYQFSLYKHGDRFWYENNDHENPRTAFTQEQLAEIKQMTHSKVLCSVVKNDLGEIRYQPRLFQRPEVFGNNQRPCTQILNGNYLGFDITPFTNELIRLRGSRRSTANPINGLTGAFARRLGSSSNSLGATNETRTAPTNVGFRVPNPSDVLDATSGDLGGNQDGAGSNNNPNAPNSRGQTGGQATRERRKFGGRFT</sequence>
<protein>
    <submittedName>
        <fullName evidence="5">Chorion peroxidase</fullName>
    </submittedName>
</protein>
<keyword evidence="5" id="KW-0560">Oxidoreductase</keyword>
<evidence type="ECO:0000313" key="5">
    <source>
        <dbReference type="EMBL" id="EKC26108.1"/>
    </source>
</evidence>
<dbReference type="GO" id="GO:0004601">
    <property type="term" value="F:peroxidase activity"/>
    <property type="evidence" value="ECO:0007669"/>
    <property type="project" value="UniProtKB-KW"/>
</dbReference>
<dbReference type="CDD" id="cd09823">
    <property type="entry name" value="peroxinectin_like"/>
    <property type="match status" value="1"/>
</dbReference>
<evidence type="ECO:0000256" key="4">
    <source>
        <dbReference type="SAM" id="MobiDB-lite"/>
    </source>
</evidence>
<dbReference type="PROSITE" id="PS50292">
    <property type="entry name" value="PEROXIDASE_3"/>
    <property type="match status" value="1"/>
</dbReference>
<feature type="compositionally biased region" description="Polar residues" evidence="4">
    <location>
        <begin position="82"/>
        <end position="94"/>
    </location>
</feature>
<proteinExistence type="predicted"/>
<dbReference type="InParanoid" id="K1PWN3"/>
<dbReference type="SUPFAM" id="SSF48113">
    <property type="entry name" value="Heme-dependent peroxidases"/>
    <property type="match status" value="1"/>
</dbReference>
<dbReference type="EMBL" id="JH816102">
    <property type="protein sequence ID" value="EKC26108.1"/>
    <property type="molecule type" value="Genomic_DNA"/>
</dbReference>
<dbReference type="FunFam" id="1.10.640.10:FF:000003">
    <property type="entry name" value="chorion peroxidase"/>
    <property type="match status" value="1"/>
</dbReference>
<dbReference type="HOGENOM" id="CLU_006087_3_0_1"/>
<dbReference type="GO" id="GO:0006979">
    <property type="term" value="P:response to oxidative stress"/>
    <property type="evidence" value="ECO:0007669"/>
    <property type="project" value="InterPro"/>
</dbReference>
<dbReference type="AlphaFoldDB" id="K1PWN3"/>
<accession>K1PWN3</accession>